<evidence type="ECO:0000256" key="5">
    <source>
        <dbReference type="ARBA" id="ARBA00022741"/>
    </source>
</evidence>
<dbReference type="GO" id="GO:0034040">
    <property type="term" value="F:ATPase-coupled lipid transmembrane transporter activity"/>
    <property type="evidence" value="ECO:0007669"/>
    <property type="project" value="TreeGrafter"/>
</dbReference>
<keyword evidence="3" id="KW-1003">Cell membrane</keyword>
<gene>
    <name evidence="12" type="ORF">KR51_00010480</name>
</gene>
<evidence type="ECO:0000256" key="7">
    <source>
        <dbReference type="ARBA" id="ARBA00022989"/>
    </source>
</evidence>
<sequence length="599" mass="65782">MVETLSKILSLFDRRERVKLLGLLGLVLIGVGFETLGVGTIYPFIAALDHPSGIGDRPIIGGLYRQLGSPDPKYFLVGMGSVLIGIYIFKNIYLAWVYLLQNRFVYRKCANYTCLLFQKYIHSPYWLHIQRNPAQLLRNLTAEATLTAGAMKQILILATEISVAAVIACLLVIVQPVATFAAVVVLATVTGGIYAIVRGRFSSLGKKRQYHAGQLYQHANQGFGALKDIKVLSCESFFIERFSTHQRAICEILRWQKTISQFPRLSVETAAVTGLLAVIMVMILQGSNSANMLPTLSVFAAAAFRFMPSFNRIVNALNQLRFSAHAVDVIHYELQTLPTTLQASNPEVLPPIQVGIELHEVGFRYPGVNTDAIADISLTIPCGQSVGFVGASGAGKTTIVDLLLGLFEPTQGQVLVDGNDIRDRVRSWREQIGYVPQAIYLSDDTLRANIAFGELPENIDEEKVHLAVKSAQLDKFVSDLPDGLDTVVGDRGVRLSGGQRQRIGIARALYRDPQVLVLDEATAALDNQTEASVMEAVEQLRGERTIVVIAHRLSTVKRCDRLYFLAGGRIVDCGTYTELCQRNEQFQTLAQLSGVGGGE</sequence>
<feature type="transmembrane region" description="Helical" evidence="9">
    <location>
        <begin position="154"/>
        <end position="174"/>
    </location>
</feature>
<dbReference type="InterPro" id="IPR039421">
    <property type="entry name" value="Type_1_exporter"/>
</dbReference>
<dbReference type="SMART" id="SM00382">
    <property type="entry name" value="AAA"/>
    <property type="match status" value="1"/>
</dbReference>
<dbReference type="InterPro" id="IPR003439">
    <property type="entry name" value="ABC_transporter-like_ATP-bd"/>
</dbReference>
<evidence type="ECO:0000256" key="2">
    <source>
        <dbReference type="ARBA" id="ARBA00022448"/>
    </source>
</evidence>
<evidence type="ECO:0000259" key="11">
    <source>
        <dbReference type="PROSITE" id="PS50929"/>
    </source>
</evidence>
<dbReference type="InterPro" id="IPR027417">
    <property type="entry name" value="P-loop_NTPase"/>
</dbReference>
<dbReference type="InterPro" id="IPR003593">
    <property type="entry name" value="AAA+_ATPase"/>
</dbReference>
<proteinExistence type="predicted"/>
<dbReference type="EMBL" id="ASSJ01000028">
    <property type="protein sequence ID" value="ERN42273.1"/>
    <property type="molecule type" value="Genomic_DNA"/>
</dbReference>
<organism evidence="12 13">
    <name type="scientific">Rubidibacter lacunae KORDI 51-2</name>
    <dbReference type="NCBI Taxonomy" id="582515"/>
    <lineage>
        <taxon>Bacteria</taxon>
        <taxon>Bacillati</taxon>
        <taxon>Cyanobacteriota</taxon>
        <taxon>Cyanophyceae</taxon>
        <taxon>Oscillatoriophycideae</taxon>
        <taxon>Chroococcales</taxon>
        <taxon>Aphanothecaceae</taxon>
        <taxon>Rubidibacter</taxon>
    </lineage>
</organism>
<name>U5DCM1_9CHRO</name>
<dbReference type="PANTHER" id="PTHR24221">
    <property type="entry name" value="ATP-BINDING CASSETTE SUB-FAMILY B"/>
    <property type="match status" value="1"/>
</dbReference>
<dbReference type="InterPro" id="IPR011527">
    <property type="entry name" value="ABC1_TM_dom"/>
</dbReference>
<keyword evidence="6" id="KW-0067">ATP-binding</keyword>
<dbReference type="Pfam" id="PF00005">
    <property type="entry name" value="ABC_tran"/>
    <property type="match status" value="1"/>
</dbReference>
<dbReference type="SUPFAM" id="SSF52540">
    <property type="entry name" value="P-loop containing nucleoside triphosphate hydrolases"/>
    <property type="match status" value="1"/>
</dbReference>
<dbReference type="SUPFAM" id="SSF90123">
    <property type="entry name" value="ABC transporter transmembrane region"/>
    <property type="match status" value="1"/>
</dbReference>
<feature type="domain" description="ABC transmembrane type-1" evidence="11">
    <location>
        <begin position="59"/>
        <end position="320"/>
    </location>
</feature>
<dbReference type="Proteomes" id="UP000016960">
    <property type="component" value="Unassembled WGS sequence"/>
</dbReference>
<evidence type="ECO:0000256" key="4">
    <source>
        <dbReference type="ARBA" id="ARBA00022692"/>
    </source>
</evidence>
<evidence type="ECO:0000256" key="1">
    <source>
        <dbReference type="ARBA" id="ARBA00004651"/>
    </source>
</evidence>
<dbReference type="eggNOG" id="COG1132">
    <property type="taxonomic scope" value="Bacteria"/>
</dbReference>
<dbReference type="OrthoDB" id="9762790at2"/>
<dbReference type="PROSITE" id="PS00211">
    <property type="entry name" value="ABC_TRANSPORTER_1"/>
    <property type="match status" value="1"/>
</dbReference>
<comment type="caution">
    <text evidence="12">The sequence shown here is derived from an EMBL/GenBank/DDBJ whole genome shotgun (WGS) entry which is preliminary data.</text>
</comment>
<keyword evidence="7 9" id="KW-1133">Transmembrane helix</keyword>
<dbReference type="PROSITE" id="PS50929">
    <property type="entry name" value="ABC_TM1F"/>
    <property type="match status" value="1"/>
</dbReference>
<dbReference type="GO" id="GO:0140359">
    <property type="term" value="F:ABC-type transporter activity"/>
    <property type="evidence" value="ECO:0007669"/>
    <property type="project" value="InterPro"/>
</dbReference>
<keyword evidence="5" id="KW-0547">Nucleotide-binding</keyword>
<protein>
    <submittedName>
        <fullName evidence="12">ABC-type multidrug transport system, ATPase and permease component</fullName>
    </submittedName>
</protein>
<feature type="domain" description="ABC transporter" evidence="10">
    <location>
        <begin position="356"/>
        <end position="592"/>
    </location>
</feature>
<dbReference type="InterPro" id="IPR017871">
    <property type="entry name" value="ABC_transporter-like_CS"/>
</dbReference>
<dbReference type="InterPro" id="IPR036640">
    <property type="entry name" value="ABC1_TM_sf"/>
</dbReference>
<evidence type="ECO:0000313" key="12">
    <source>
        <dbReference type="EMBL" id="ERN42273.1"/>
    </source>
</evidence>
<feature type="transmembrane region" description="Helical" evidence="9">
    <location>
        <begin position="265"/>
        <end position="284"/>
    </location>
</feature>
<dbReference type="Gene3D" id="3.40.50.300">
    <property type="entry name" value="P-loop containing nucleotide triphosphate hydrolases"/>
    <property type="match status" value="1"/>
</dbReference>
<feature type="transmembrane region" description="Helical" evidence="9">
    <location>
        <begin position="74"/>
        <end position="99"/>
    </location>
</feature>
<keyword evidence="2" id="KW-0813">Transport</keyword>
<feature type="transmembrane region" description="Helical" evidence="9">
    <location>
        <begin position="180"/>
        <end position="197"/>
    </location>
</feature>
<accession>U5DCM1</accession>
<comment type="subcellular location">
    <subcellularLocation>
        <location evidence="1">Cell membrane</location>
        <topology evidence="1">Multi-pass membrane protein</topology>
    </subcellularLocation>
</comment>
<feature type="transmembrane region" description="Helical" evidence="9">
    <location>
        <begin position="20"/>
        <end position="45"/>
    </location>
</feature>
<dbReference type="Gene3D" id="1.20.1560.10">
    <property type="entry name" value="ABC transporter type 1, transmembrane domain"/>
    <property type="match status" value="1"/>
</dbReference>
<dbReference type="InParanoid" id="U5DCM1"/>
<dbReference type="GO" id="GO:0016887">
    <property type="term" value="F:ATP hydrolysis activity"/>
    <property type="evidence" value="ECO:0007669"/>
    <property type="project" value="InterPro"/>
</dbReference>
<reference evidence="12 13" key="1">
    <citation type="submission" date="2013-05" db="EMBL/GenBank/DDBJ databases">
        <title>Draft genome sequence of Rubidibacter lacunae KORDI 51-2.</title>
        <authorList>
            <person name="Choi D.H."/>
            <person name="Noh J.H."/>
            <person name="Kwon K.-K."/>
            <person name="Lee J.-H."/>
            <person name="Ryu J.-Y."/>
        </authorList>
    </citation>
    <scope>NUCLEOTIDE SEQUENCE [LARGE SCALE GENOMIC DNA]</scope>
    <source>
        <strain evidence="12 13">KORDI 51-2</strain>
    </source>
</reference>
<dbReference type="AlphaFoldDB" id="U5DCM1"/>
<dbReference type="FunFam" id="3.40.50.300:FF:000221">
    <property type="entry name" value="Multidrug ABC transporter ATP-binding protein"/>
    <property type="match status" value="1"/>
</dbReference>
<dbReference type="PROSITE" id="PS50893">
    <property type="entry name" value="ABC_TRANSPORTER_2"/>
    <property type="match status" value="1"/>
</dbReference>
<evidence type="ECO:0000256" key="3">
    <source>
        <dbReference type="ARBA" id="ARBA00022475"/>
    </source>
</evidence>
<keyword evidence="13" id="KW-1185">Reference proteome</keyword>
<keyword evidence="8 9" id="KW-0472">Membrane</keyword>
<dbReference type="STRING" id="582515.KR51_00010480"/>
<keyword evidence="4 9" id="KW-0812">Transmembrane</keyword>
<evidence type="ECO:0000256" key="9">
    <source>
        <dbReference type="SAM" id="Phobius"/>
    </source>
</evidence>
<evidence type="ECO:0000259" key="10">
    <source>
        <dbReference type="PROSITE" id="PS50893"/>
    </source>
</evidence>
<dbReference type="GO" id="GO:0005524">
    <property type="term" value="F:ATP binding"/>
    <property type="evidence" value="ECO:0007669"/>
    <property type="project" value="UniProtKB-KW"/>
</dbReference>
<evidence type="ECO:0000256" key="8">
    <source>
        <dbReference type="ARBA" id="ARBA00023136"/>
    </source>
</evidence>
<dbReference type="GO" id="GO:0005886">
    <property type="term" value="C:plasma membrane"/>
    <property type="evidence" value="ECO:0007669"/>
    <property type="project" value="UniProtKB-SubCell"/>
</dbReference>
<evidence type="ECO:0000256" key="6">
    <source>
        <dbReference type="ARBA" id="ARBA00022840"/>
    </source>
</evidence>
<dbReference type="PANTHER" id="PTHR24221:SF632">
    <property type="entry name" value="ATP-DEPENDENT LIPID A-CORE FLIPPASE"/>
    <property type="match status" value="1"/>
</dbReference>
<evidence type="ECO:0000313" key="13">
    <source>
        <dbReference type="Proteomes" id="UP000016960"/>
    </source>
</evidence>